<name>A0A2K2D9P2_BRADI</name>
<proteinExistence type="predicted"/>
<dbReference type="Proteomes" id="UP000008810">
    <property type="component" value="Chromosome 2"/>
</dbReference>
<protein>
    <submittedName>
        <fullName evidence="1 2">Uncharacterized protein</fullName>
    </submittedName>
</protein>
<evidence type="ECO:0000313" key="1">
    <source>
        <dbReference type="EMBL" id="PNT70989.1"/>
    </source>
</evidence>
<dbReference type="EnsemblPlants" id="PNT70989">
    <property type="protein sequence ID" value="PNT70989"/>
    <property type="gene ID" value="BRADI_2g20971v3"/>
</dbReference>
<sequence length="45" mass="5306">MSLWAIRIRTVDLLGKTDQTDYYRNDSNCFKDPRCIFFALGSFIN</sequence>
<evidence type="ECO:0000313" key="3">
    <source>
        <dbReference type="Proteomes" id="UP000008810"/>
    </source>
</evidence>
<reference evidence="1" key="2">
    <citation type="submission" date="2017-06" db="EMBL/GenBank/DDBJ databases">
        <title>WGS assembly of Brachypodium distachyon.</title>
        <authorList>
            <consortium name="The International Brachypodium Initiative"/>
            <person name="Lucas S."/>
            <person name="Harmon-Smith M."/>
            <person name="Lail K."/>
            <person name="Tice H."/>
            <person name="Grimwood J."/>
            <person name="Bruce D."/>
            <person name="Barry K."/>
            <person name="Shu S."/>
            <person name="Lindquist E."/>
            <person name="Wang M."/>
            <person name="Pitluck S."/>
            <person name="Vogel J.P."/>
            <person name="Garvin D.F."/>
            <person name="Mockler T.C."/>
            <person name="Schmutz J."/>
            <person name="Rokhsar D."/>
            <person name="Bevan M.W."/>
        </authorList>
    </citation>
    <scope>NUCLEOTIDE SEQUENCE</scope>
    <source>
        <strain evidence="1">Bd21</strain>
    </source>
</reference>
<organism evidence="1">
    <name type="scientific">Brachypodium distachyon</name>
    <name type="common">Purple false brome</name>
    <name type="synonym">Trachynia distachya</name>
    <dbReference type="NCBI Taxonomy" id="15368"/>
    <lineage>
        <taxon>Eukaryota</taxon>
        <taxon>Viridiplantae</taxon>
        <taxon>Streptophyta</taxon>
        <taxon>Embryophyta</taxon>
        <taxon>Tracheophyta</taxon>
        <taxon>Spermatophyta</taxon>
        <taxon>Magnoliopsida</taxon>
        <taxon>Liliopsida</taxon>
        <taxon>Poales</taxon>
        <taxon>Poaceae</taxon>
        <taxon>BOP clade</taxon>
        <taxon>Pooideae</taxon>
        <taxon>Stipodae</taxon>
        <taxon>Brachypodieae</taxon>
        <taxon>Brachypodium</taxon>
    </lineage>
</organism>
<keyword evidence="3" id="KW-1185">Reference proteome</keyword>
<dbReference type="Gramene" id="PNT70989">
    <property type="protein sequence ID" value="PNT70989"/>
    <property type="gene ID" value="BRADI_2g20971v3"/>
</dbReference>
<accession>A0A2K2D9P2</accession>
<gene>
    <name evidence="1" type="ORF">BRADI_2g20971v3</name>
</gene>
<evidence type="ECO:0000313" key="2">
    <source>
        <dbReference type="EnsemblPlants" id="PNT70989"/>
    </source>
</evidence>
<reference evidence="1 2" key="1">
    <citation type="journal article" date="2010" name="Nature">
        <title>Genome sequencing and analysis of the model grass Brachypodium distachyon.</title>
        <authorList>
            <consortium name="International Brachypodium Initiative"/>
        </authorList>
    </citation>
    <scope>NUCLEOTIDE SEQUENCE [LARGE SCALE GENOMIC DNA]</scope>
    <source>
        <strain evidence="1 2">Bd21</strain>
    </source>
</reference>
<dbReference type="InParanoid" id="A0A2K2D9P2"/>
<reference evidence="2" key="3">
    <citation type="submission" date="2018-08" db="UniProtKB">
        <authorList>
            <consortium name="EnsemblPlants"/>
        </authorList>
    </citation>
    <scope>IDENTIFICATION</scope>
    <source>
        <strain evidence="2">cv. Bd21</strain>
    </source>
</reference>
<dbReference type="EMBL" id="CM000881">
    <property type="protein sequence ID" value="PNT70989.1"/>
    <property type="molecule type" value="Genomic_DNA"/>
</dbReference>
<dbReference type="AlphaFoldDB" id="A0A2K2D9P2"/>
<dbReference type="OrthoDB" id="593312at2759"/>